<evidence type="ECO:0000313" key="12">
    <source>
        <dbReference type="Proteomes" id="UP000799429"/>
    </source>
</evidence>
<dbReference type="PANTHER" id="PTHR14009:SF6">
    <property type="entry name" value="LETM1 RBD DOMAIN-CONTAINING PROTEIN"/>
    <property type="match status" value="1"/>
</dbReference>
<proteinExistence type="predicted"/>
<name>A0A9P4S9T6_9PEZI</name>
<dbReference type="AlphaFoldDB" id="A0A9P4S9T6"/>
<accession>A0A9P4S9T6</accession>
<keyword evidence="12" id="KW-1185">Reference proteome</keyword>
<evidence type="ECO:0000256" key="7">
    <source>
        <dbReference type="PROSITE-ProRule" id="PRU01094"/>
    </source>
</evidence>
<dbReference type="PANTHER" id="PTHR14009">
    <property type="entry name" value="LEUCINE ZIPPER-EF-HAND CONTAINING TRANSMEMBRANE PROTEIN"/>
    <property type="match status" value="1"/>
</dbReference>
<keyword evidence="4 9" id="KW-1133">Transmembrane helix</keyword>
<protein>
    <recommendedName>
        <fullName evidence="10">Letm1 RBD domain-containing protein</fullName>
    </recommendedName>
</protein>
<evidence type="ECO:0000256" key="8">
    <source>
        <dbReference type="SAM" id="MobiDB-lite"/>
    </source>
</evidence>
<comment type="subcellular location">
    <subcellularLocation>
        <location evidence="1">Mitochondrion inner membrane</location>
        <topology evidence="1">Single-pass membrane protein</topology>
    </subcellularLocation>
</comment>
<dbReference type="GO" id="GO:0005743">
    <property type="term" value="C:mitochondrial inner membrane"/>
    <property type="evidence" value="ECO:0007669"/>
    <property type="project" value="UniProtKB-SubCell"/>
</dbReference>
<evidence type="ECO:0000256" key="4">
    <source>
        <dbReference type="ARBA" id="ARBA00022989"/>
    </source>
</evidence>
<keyword evidence="3" id="KW-0999">Mitochondrion inner membrane</keyword>
<dbReference type="Pfam" id="PF07766">
    <property type="entry name" value="LETM1_RBD"/>
    <property type="match status" value="1"/>
</dbReference>
<feature type="non-terminal residue" evidence="11">
    <location>
        <position position="1"/>
    </location>
</feature>
<evidence type="ECO:0000256" key="1">
    <source>
        <dbReference type="ARBA" id="ARBA00004434"/>
    </source>
</evidence>
<evidence type="ECO:0000313" key="11">
    <source>
        <dbReference type="EMBL" id="KAF2838504.1"/>
    </source>
</evidence>
<keyword evidence="2 9" id="KW-0812">Transmembrane</keyword>
<dbReference type="GO" id="GO:0030003">
    <property type="term" value="P:intracellular monoatomic cation homeostasis"/>
    <property type="evidence" value="ECO:0007669"/>
    <property type="project" value="TreeGrafter"/>
</dbReference>
<feature type="region of interest" description="Disordered" evidence="8">
    <location>
        <begin position="57"/>
        <end position="82"/>
    </location>
</feature>
<keyword evidence="6 9" id="KW-0472">Membrane</keyword>
<dbReference type="InterPro" id="IPR044202">
    <property type="entry name" value="LETM1/MDM38-like"/>
</dbReference>
<feature type="compositionally biased region" description="Polar residues" evidence="8">
    <location>
        <begin position="60"/>
        <end position="77"/>
    </location>
</feature>
<sequence length="292" mass="33163">VNPPLSTLPAPLEVPERAPDQSLFSYLYKSGRAYLGFYKTGIKNIWTNHKLTRSVKASLRTKSPSNNSDKDASSTPQKIDLPYDGRVTRGEFQLLLRNRHDITRIPAFLLLFAIFGEWLPLIAIFFTAIVPNTCRIPSQIQKELEKAESRRHKAALERKTAMAVAAKSGVDTVPEKKRIEEGVEPALNQDPKALGQVPDPKSKTSLLYFSRHFSLHSPRWEGVSIAPPSFMLRRRLRQHLKYLAEDDALIRRDGSVRDLTDEEVAVACRQRGIDVLRRGKGELRKELDTWVK</sequence>
<feature type="transmembrane region" description="Helical" evidence="9">
    <location>
        <begin position="107"/>
        <end position="130"/>
    </location>
</feature>
<comment type="caution">
    <text evidence="11">The sequence shown here is derived from an EMBL/GenBank/DDBJ whole genome shotgun (WGS) entry which is preliminary data.</text>
</comment>
<dbReference type="EMBL" id="MU006096">
    <property type="protein sequence ID" value="KAF2838504.1"/>
    <property type="molecule type" value="Genomic_DNA"/>
</dbReference>
<keyword evidence="5 7" id="KW-0496">Mitochondrion</keyword>
<dbReference type="PROSITE" id="PS51758">
    <property type="entry name" value="LETM1_RBD"/>
    <property type="match status" value="1"/>
</dbReference>
<dbReference type="InterPro" id="IPR033122">
    <property type="entry name" value="LETM1-like_RBD"/>
</dbReference>
<evidence type="ECO:0000256" key="6">
    <source>
        <dbReference type="ARBA" id="ARBA00023136"/>
    </source>
</evidence>
<reference evidence="11" key="1">
    <citation type="journal article" date="2020" name="Stud. Mycol.">
        <title>101 Dothideomycetes genomes: a test case for predicting lifestyles and emergence of pathogens.</title>
        <authorList>
            <person name="Haridas S."/>
            <person name="Albert R."/>
            <person name="Binder M."/>
            <person name="Bloem J."/>
            <person name="Labutti K."/>
            <person name="Salamov A."/>
            <person name="Andreopoulos B."/>
            <person name="Baker S."/>
            <person name="Barry K."/>
            <person name="Bills G."/>
            <person name="Bluhm B."/>
            <person name="Cannon C."/>
            <person name="Castanera R."/>
            <person name="Culley D."/>
            <person name="Daum C."/>
            <person name="Ezra D."/>
            <person name="Gonzalez J."/>
            <person name="Henrissat B."/>
            <person name="Kuo A."/>
            <person name="Liang C."/>
            <person name="Lipzen A."/>
            <person name="Lutzoni F."/>
            <person name="Magnuson J."/>
            <person name="Mondo S."/>
            <person name="Nolan M."/>
            <person name="Ohm R."/>
            <person name="Pangilinan J."/>
            <person name="Park H.-J."/>
            <person name="Ramirez L."/>
            <person name="Alfaro M."/>
            <person name="Sun H."/>
            <person name="Tritt A."/>
            <person name="Yoshinaga Y."/>
            <person name="Zwiers L.-H."/>
            <person name="Turgeon B."/>
            <person name="Goodwin S."/>
            <person name="Spatafora J."/>
            <person name="Crous P."/>
            <person name="Grigoriev I."/>
        </authorList>
    </citation>
    <scope>NUCLEOTIDE SEQUENCE</scope>
    <source>
        <strain evidence="11">CBS 101060</strain>
    </source>
</reference>
<evidence type="ECO:0000256" key="3">
    <source>
        <dbReference type="ARBA" id="ARBA00022792"/>
    </source>
</evidence>
<dbReference type="OrthoDB" id="73691at2759"/>
<feature type="domain" description="Letm1 RBD" evidence="10">
    <location>
        <begin position="145"/>
        <end position="292"/>
    </location>
</feature>
<evidence type="ECO:0000259" key="10">
    <source>
        <dbReference type="PROSITE" id="PS51758"/>
    </source>
</evidence>
<evidence type="ECO:0000256" key="9">
    <source>
        <dbReference type="SAM" id="Phobius"/>
    </source>
</evidence>
<feature type="non-terminal residue" evidence="11">
    <location>
        <position position="292"/>
    </location>
</feature>
<dbReference type="GO" id="GO:0043022">
    <property type="term" value="F:ribosome binding"/>
    <property type="evidence" value="ECO:0007669"/>
    <property type="project" value="InterPro"/>
</dbReference>
<dbReference type="Proteomes" id="UP000799429">
    <property type="component" value="Unassembled WGS sequence"/>
</dbReference>
<gene>
    <name evidence="11" type="ORF">M501DRAFT_915093</name>
</gene>
<evidence type="ECO:0000256" key="2">
    <source>
        <dbReference type="ARBA" id="ARBA00022692"/>
    </source>
</evidence>
<evidence type="ECO:0000256" key="5">
    <source>
        <dbReference type="ARBA" id="ARBA00023128"/>
    </source>
</evidence>
<organism evidence="11 12">
    <name type="scientific">Patellaria atrata CBS 101060</name>
    <dbReference type="NCBI Taxonomy" id="1346257"/>
    <lineage>
        <taxon>Eukaryota</taxon>
        <taxon>Fungi</taxon>
        <taxon>Dikarya</taxon>
        <taxon>Ascomycota</taxon>
        <taxon>Pezizomycotina</taxon>
        <taxon>Dothideomycetes</taxon>
        <taxon>Dothideomycetes incertae sedis</taxon>
        <taxon>Patellariales</taxon>
        <taxon>Patellariaceae</taxon>
        <taxon>Patellaria</taxon>
    </lineage>
</organism>